<reference evidence="2" key="1">
    <citation type="journal article" date="2019" name="Int. J. Syst. Evol. Microbiol.">
        <title>The Global Catalogue of Microorganisms (GCM) 10K type strain sequencing project: providing services to taxonomists for standard genome sequencing and annotation.</title>
        <authorList>
            <consortium name="The Broad Institute Genomics Platform"/>
            <consortium name="The Broad Institute Genome Sequencing Center for Infectious Disease"/>
            <person name="Wu L."/>
            <person name="Ma J."/>
        </authorList>
    </citation>
    <scope>NUCLEOTIDE SEQUENCE [LARGE SCALE GENOMIC DNA]</scope>
    <source>
        <strain evidence="2">JCM 17138</strain>
    </source>
</reference>
<accession>A0ABP7H157</accession>
<evidence type="ECO:0000313" key="2">
    <source>
        <dbReference type="Proteomes" id="UP001501009"/>
    </source>
</evidence>
<evidence type="ECO:0008006" key="3">
    <source>
        <dbReference type="Google" id="ProtNLM"/>
    </source>
</evidence>
<evidence type="ECO:0000313" key="1">
    <source>
        <dbReference type="EMBL" id="GAA3779980.1"/>
    </source>
</evidence>
<keyword evidence="2" id="KW-1185">Reference proteome</keyword>
<organism evidence="1 2">
    <name type="scientific">Streptomyces coacervatus</name>
    <dbReference type="NCBI Taxonomy" id="647381"/>
    <lineage>
        <taxon>Bacteria</taxon>
        <taxon>Bacillati</taxon>
        <taxon>Actinomycetota</taxon>
        <taxon>Actinomycetes</taxon>
        <taxon>Kitasatosporales</taxon>
        <taxon>Streptomycetaceae</taxon>
        <taxon>Streptomyces</taxon>
    </lineage>
</organism>
<sequence length="109" mass="11820">MLHGDLLDLVKLLLHLLLDLLLLPHRLLAELLEQVLEGLLLAELLELLQRAGHTHGLLQAVRLLGVALLLPERLLLVLLVGGCARELLALLLSQVAHLRGGAHAGVTFP</sequence>
<dbReference type="Proteomes" id="UP001501009">
    <property type="component" value="Unassembled WGS sequence"/>
</dbReference>
<name>A0ABP7H157_9ACTN</name>
<gene>
    <name evidence="1" type="ORF">GCM10022403_013330</name>
</gene>
<dbReference type="EMBL" id="BAABDE010000006">
    <property type="protein sequence ID" value="GAA3779980.1"/>
    <property type="molecule type" value="Genomic_DNA"/>
</dbReference>
<proteinExistence type="predicted"/>
<comment type="caution">
    <text evidence="1">The sequence shown here is derived from an EMBL/GenBank/DDBJ whole genome shotgun (WGS) entry which is preliminary data.</text>
</comment>
<protein>
    <recommendedName>
        <fullName evidence="3">Secreted protein</fullName>
    </recommendedName>
</protein>